<evidence type="ECO:0000259" key="6">
    <source>
        <dbReference type="PROSITE" id="PS00703"/>
    </source>
</evidence>
<reference evidence="7 8" key="1">
    <citation type="submission" date="2017-02" db="EMBL/GenBank/DDBJ databases">
        <authorList>
            <person name="Peterson S.W."/>
        </authorList>
    </citation>
    <scope>NUCLEOTIDE SEQUENCE [LARGE SCALE GENOMIC DNA]</scope>
    <source>
        <strain evidence="7 8">DSM 15102</strain>
    </source>
</reference>
<dbReference type="InterPro" id="IPR008286">
    <property type="entry name" value="Prn/Lys/Arg_de-COase_C"/>
</dbReference>
<accession>A0A1T4P6M4</accession>
<dbReference type="PROSITE" id="PS00703">
    <property type="entry name" value="OKR_DC_1"/>
    <property type="match status" value="1"/>
</dbReference>
<evidence type="ECO:0000256" key="1">
    <source>
        <dbReference type="ARBA" id="ARBA00001933"/>
    </source>
</evidence>
<keyword evidence="3" id="KW-0210">Decarboxylase</keyword>
<dbReference type="SUPFAM" id="SSF55904">
    <property type="entry name" value="Ornithine decarboxylase C-terminal domain"/>
    <property type="match status" value="1"/>
</dbReference>
<evidence type="ECO:0000256" key="2">
    <source>
        <dbReference type="ARBA" id="ARBA00010671"/>
    </source>
</evidence>
<dbReference type="GO" id="GO:0016831">
    <property type="term" value="F:carboxy-lyase activity"/>
    <property type="evidence" value="ECO:0007669"/>
    <property type="project" value="UniProtKB-KW"/>
</dbReference>
<dbReference type="PANTHER" id="PTHR43277:SF4">
    <property type="entry name" value="ARGININE DECARBOXYLASE"/>
    <property type="match status" value="1"/>
</dbReference>
<evidence type="ECO:0000313" key="7">
    <source>
        <dbReference type="EMBL" id="SJZ87240.1"/>
    </source>
</evidence>
<gene>
    <name evidence="7" type="ORF">SAMN02745973_01950</name>
</gene>
<dbReference type="InterPro" id="IPR015421">
    <property type="entry name" value="PyrdxlP-dep_Trfase_major"/>
</dbReference>
<dbReference type="Gene3D" id="3.40.640.10">
    <property type="entry name" value="Type I PLP-dependent aspartate aminotransferase-like (Major domain)"/>
    <property type="match status" value="1"/>
</dbReference>
<organism evidence="7 8">
    <name type="scientific">Garciella nitratireducens DSM 15102</name>
    <dbReference type="NCBI Taxonomy" id="1121911"/>
    <lineage>
        <taxon>Bacteria</taxon>
        <taxon>Bacillati</taxon>
        <taxon>Bacillota</taxon>
        <taxon>Clostridia</taxon>
        <taxon>Eubacteriales</taxon>
        <taxon>Eubacteriaceae</taxon>
        <taxon>Garciella</taxon>
    </lineage>
</organism>
<dbReference type="RefSeq" id="WP_087679308.1">
    <property type="nucleotide sequence ID" value="NZ_FUWV01000015.1"/>
</dbReference>
<dbReference type="Pfam" id="PF03711">
    <property type="entry name" value="OKR_DC_1_C"/>
    <property type="match status" value="1"/>
</dbReference>
<name>A0A1T4P6M4_9FIRM</name>
<comment type="similarity">
    <text evidence="2">Belongs to the Orn/Lys/Arg decarboxylase class-I family.</text>
</comment>
<evidence type="ECO:0000256" key="4">
    <source>
        <dbReference type="ARBA" id="ARBA00022898"/>
    </source>
</evidence>
<dbReference type="SUPFAM" id="SSF53383">
    <property type="entry name" value="PLP-dependent transferases"/>
    <property type="match status" value="1"/>
</dbReference>
<dbReference type="InterPro" id="IPR015424">
    <property type="entry name" value="PyrdxlP-dep_Trfase"/>
</dbReference>
<keyword evidence="4" id="KW-0663">Pyridoxal phosphate</keyword>
<dbReference type="Proteomes" id="UP000196365">
    <property type="component" value="Unassembled WGS sequence"/>
</dbReference>
<dbReference type="InterPro" id="IPR052357">
    <property type="entry name" value="Orn_Lys_Arg_decarboxylase-I"/>
</dbReference>
<feature type="domain" description="Orn/Lys/Arg decarboxylases family 1 pyridoxal-P attachment site" evidence="6">
    <location>
        <begin position="212"/>
        <end position="226"/>
    </location>
</feature>
<dbReference type="Gene3D" id="3.90.100.10">
    <property type="entry name" value="Orn/Lys/Arg decarboxylase, C-terminal domain"/>
    <property type="match status" value="1"/>
</dbReference>
<dbReference type="PANTHER" id="PTHR43277">
    <property type="entry name" value="ARGININE DECARBOXYLASE"/>
    <property type="match status" value="1"/>
</dbReference>
<keyword evidence="5" id="KW-0456">Lyase</keyword>
<dbReference type="EMBL" id="FUWV01000015">
    <property type="protein sequence ID" value="SJZ87240.1"/>
    <property type="molecule type" value="Genomic_DNA"/>
</dbReference>
<proteinExistence type="inferred from homology"/>
<dbReference type="OrthoDB" id="9815233at2"/>
<dbReference type="InterPro" id="IPR036633">
    <property type="entry name" value="Prn/Lys/Arg_de-COase_C_sf"/>
</dbReference>
<protein>
    <submittedName>
        <fullName evidence="7">Lysine decarboxylase</fullName>
    </submittedName>
</protein>
<dbReference type="AlphaFoldDB" id="A0A1T4P6M4"/>
<dbReference type="InterPro" id="IPR000310">
    <property type="entry name" value="Orn/Lys/Arg_deCO2ase_major_dom"/>
</dbReference>
<keyword evidence="8" id="KW-1185">Reference proteome</keyword>
<evidence type="ECO:0000313" key="8">
    <source>
        <dbReference type="Proteomes" id="UP000196365"/>
    </source>
</evidence>
<evidence type="ECO:0000256" key="3">
    <source>
        <dbReference type="ARBA" id="ARBA00022793"/>
    </source>
</evidence>
<sequence>MSLIEGLNKILQENLTRLHMPGHKGRKIFPEILKNNLQEIDITEIPGSDNLHHAQEILLEAQQRAAKVFGAQKTYFLINGTTVGIQAMILATCRPGDKLLVPRNCHRSVFSALILGDIIPVYLSPISHPKTGIDLSISVEEIEKKLKQHPDVKGAVLTYPTYYGSCSDIEKIAKILHHKKKFLLVDEAHGAHLALHKNLPLSALQAGADIVVDSTHKILSSFTQSAMLHIGNQYLSTEKVELFLGMLQSSSPSYLLMASLDWASQQAEEMGQIKWEKIIQWTHQAREDIRHHTNMKPIGNEIIGRYHVVDYDPSKLLIDVSSTGLTGIETEKILREKYRIQVELSDYYHILAMTGMGTIEQDIQRFTQAMIDIDHKYGNPHKKLTSLPIRIREGEMGLSPRKAIYAPSEKILLKNAQGRMSKEFIIPYPPGIPMVLPGEVITQEIIEEIEIMQRWGGTIIGLEDNTLQNIQVIK</sequence>
<dbReference type="Pfam" id="PF01276">
    <property type="entry name" value="OKR_DC_1"/>
    <property type="match status" value="1"/>
</dbReference>
<evidence type="ECO:0000256" key="5">
    <source>
        <dbReference type="ARBA" id="ARBA00023239"/>
    </source>
</evidence>
<comment type="cofactor">
    <cofactor evidence="1">
        <name>pyridoxal 5'-phosphate</name>
        <dbReference type="ChEBI" id="CHEBI:597326"/>
    </cofactor>
</comment>